<evidence type="ECO:0000256" key="5">
    <source>
        <dbReference type="PROSITE-ProRule" id="PRU00047"/>
    </source>
</evidence>
<dbReference type="GO" id="GO:0005730">
    <property type="term" value="C:nucleolus"/>
    <property type="evidence" value="ECO:0007669"/>
    <property type="project" value="TreeGrafter"/>
</dbReference>
<dbReference type="Gene3D" id="4.10.60.10">
    <property type="entry name" value="Zinc finger, CCHC-type"/>
    <property type="match status" value="1"/>
</dbReference>
<dbReference type="KEGG" id="sasa:106568297"/>
<evidence type="ECO:0000313" key="8">
    <source>
        <dbReference type="RefSeq" id="XP_013993984.1"/>
    </source>
</evidence>
<protein>
    <submittedName>
        <fullName evidence="8">Zinc finger CCHC domain-containing protein 9</fullName>
    </submittedName>
</protein>
<dbReference type="RefSeq" id="XP_013993984.1">
    <property type="nucleotide sequence ID" value="XM_014138509.2"/>
</dbReference>
<evidence type="ECO:0000256" key="2">
    <source>
        <dbReference type="ARBA" id="ARBA00022737"/>
    </source>
</evidence>
<dbReference type="GeneID" id="106568297"/>
<keyword evidence="2" id="KW-0677">Repeat</keyword>
<evidence type="ECO:0000256" key="3">
    <source>
        <dbReference type="ARBA" id="ARBA00022771"/>
    </source>
</evidence>
<organism evidence="7 8">
    <name type="scientific">Salmo salar</name>
    <name type="common">Atlantic salmon</name>
    <dbReference type="NCBI Taxonomy" id="8030"/>
    <lineage>
        <taxon>Eukaryota</taxon>
        <taxon>Metazoa</taxon>
        <taxon>Chordata</taxon>
        <taxon>Craniata</taxon>
        <taxon>Vertebrata</taxon>
        <taxon>Euteleostomi</taxon>
        <taxon>Actinopterygii</taxon>
        <taxon>Neopterygii</taxon>
        <taxon>Teleostei</taxon>
        <taxon>Protacanthopterygii</taxon>
        <taxon>Salmoniformes</taxon>
        <taxon>Salmonidae</taxon>
        <taxon>Salmoninae</taxon>
        <taxon>Salmo</taxon>
    </lineage>
</organism>
<evidence type="ECO:0000256" key="4">
    <source>
        <dbReference type="ARBA" id="ARBA00022833"/>
    </source>
</evidence>
<dbReference type="GO" id="GO:0008270">
    <property type="term" value="F:zinc ion binding"/>
    <property type="evidence" value="ECO:0007669"/>
    <property type="project" value="UniProtKB-KW"/>
</dbReference>
<evidence type="ECO:0000313" key="7">
    <source>
        <dbReference type="Proteomes" id="UP001652741"/>
    </source>
</evidence>
<dbReference type="SUPFAM" id="SSF57756">
    <property type="entry name" value="Retrovirus zinc finger-like domains"/>
    <property type="match status" value="1"/>
</dbReference>
<feature type="domain" description="CCHC-type" evidence="6">
    <location>
        <begin position="36"/>
        <end position="51"/>
    </location>
</feature>
<dbReference type="PROSITE" id="PS50158">
    <property type="entry name" value="ZF_CCHC"/>
    <property type="match status" value="1"/>
</dbReference>
<dbReference type="InterPro" id="IPR036875">
    <property type="entry name" value="Znf_CCHC_sf"/>
</dbReference>
<keyword evidence="3 5" id="KW-0863">Zinc-finger</keyword>
<proteinExistence type="predicted"/>
<gene>
    <name evidence="8" type="primary">LOC106568297</name>
</gene>
<reference evidence="8" key="1">
    <citation type="submission" date="2025-08" db="UniProtKB">
        <authorList>
            <consortium name="RefSeq"/>
        </authorList>
    </citation>
    <scope>IDENTIFICATION</scope>
</reference>
<evidence type="ECO:0000256" key="1">
    <source>
        <dbReference type="ARBA" id="ARBA00022723"/>
    </source>
</evidence>
<dbReference type="GO" id="GO:0003676">
    <property type="term" value="F:nucleic acid binding"/>
    <property type="evidence" value="ECO:0007669"/>
    <property type="project" value="InterPro"/>
</dbReference>
<accession>A0A1S3LTT8</accession>
<dbReference type="PANTHER" id="PTHR46242:SF1">
    <property type="entry name" value="ZINC FINGER CCHC DOMAIN-CONTAINING PROTEIN 9"/>
    <property type="match status" value="1"/>
</dbReference>
<keyword evidence="7" id="KW-1185">Reference proteome</keyword>
<dbReference type="Proteomes" id="UP001652741">
    <property type="component" value="Chromosome ssa01"/>
</dbReference>
<dbReference type="FunFam" id="4.10.60.10:FF:000091">
    <property type="entry name" value="Zinc finger CCHC-type-containing 9"/>
    <property type="match status" value="1"/>
</dbReference>
<evidence type="ECO:0000259" key="6">
    <source>
        <dbReference type="PROSITE" id="PS50158"/>
    </source>
</evidence>
<dbReference type="InterPro" id="IPR001878">
    <property type="entry name" value="Znf_CCHC"/>
</dbReference>
<dbReference type="AlphaFoldDB" id="A0A1S3LTT8"/>
<keyword evidence="4" id="KW-0862">Zinc</keyword>
<sequence>MCECPYAKSFICSKTGHMSRSYPDNPKGLYTAEGCCLVCGSVEHFQKDCPEHQAASNQVTLGWLFNNMSADHEEVHVPVKKLPPKQAKLVVF</sequence>
<dbReference type="InterPro" id="IPR042246">
    <property type="entry name" value="ZCCHC9"/>
</dbReference>
<name>A0A1S3LTT8_SALSA</name>
<keyword evidence="1" id="KW-0479">Metal-binding</keyword>
<dbReference type="PANTHER" id="PTHR46242">
    <property type="entry name" value="ZINC FINGER CCHC DOMAIN-CONTAINING PROTEIN 9 ZCCHC9"/>
    <property type="match status" value="1"/>
</dbReference>